<protein>
    <submittedName>
        <fullName evidence="2">Uncharacterized protein</fullName>
    </submittedName>
</protein>
<sequence length="121" mass="14518">MTKPKYIDYQSIPTDEEFATGTIPKHEIERQRLKDKPDHELYDEEKENWKKLAFLIMTVAGTLAILAIVVGIHVVVHEENEEEIHHEEWEAMEQEERRHHQELLMEEQNHEVNHVGNHRFF</sequence>
<name>A0AAD3D254_9STRA</name>
<evidence type="ECO:0000313" key="3">
    <source>
        <dbReference type="Proteomes" id="UP001054902"/>
    </source>
</evidence>
<keyword evidence="1" id="KW-0472">Membrane</keyword>
<keyword evidence="1" id="KW-1133">Transmembrane helix</keyword>
<proteinExistence type="predicted"/>
<keyword evidence="3" id="KW-1185">Reference proteome</keyword>
<keyword evidence="1" id="KW-0812">Transmembrane</keyword>
<dbReference type="AlphaFoldDB" id="A0AAD3D254"/>
<accession>A0AAD3D254</accession>
<dbReference type="EMBL" id="BLLK01000052">
    <property type="protein sequence ID" value="GFH56441.1"/>
    <property type="molecule type" value="Genomic_DNA"/>
</dbReference>
<organism evidence="2 3">
    <name type="scientific">Chaetoceros tenuissimus</name>
    <dbReference type="NCBI Taxonomy" id="426638"/>
    <lineage>
        <taxon>Eukaryota</taxon>
        <taxon>Sar</taxon>
        <taxon>Stramenopiles</taxon>
        <taxon>Ochrophyta</taxon>
        <taxon>Bacillariophyta</taxon>
        <taxon>Coscinodiscophyceae</taxon>
        <taxon>Chaetocerotophycidae</taxon>
        <taxon>Chaetocerotales</taxon>
        <taxon>Chaetocerotaceae</taxon>
        <taxon>Chaetoceros</taxon>
    </lineage>
</organism>
<feature type="transmembrane region" description="Helical" evidence="1">
    <location>
        <begin position="52"/>
        <end position="76"/>
    </location>
</feature>
<comment type="caution">
    <text evidence="2">The sequence shown here is derived from an EMBL/GenBank/DDBJ whole genome shotgun (WGS) entry which is preliminary data.</text>
</comment>
<reference evidence="2 3" key="1">
    <citation type="journal article" date="2021" name="Sci. Rep.">
        <title>The genome of the diatom Chaetoceros tenuissimus carries an ancient integrated fragment of an extant virus.</title>
        <authorList>
            <person name="Hongo Y."/>
            <person name="Kimura K."/>
            <person name="Takaki Y."/>
            <person name="Yoshida Y."/>
            <person name="Baba S."/>
            <person name="Kobayashi G."/>
            <person name="Nagasaki K."/>
            <person name="Hano T."/>
            <person name="Tomaru Y."/>
        </authorList>
    </citation>
    <scope>NUCLEOTIDE SEQUENCE [LARGE SCALE GENOMIC DNA]</scope>
    <source>
        <strain evidence="2 3">NIES-3715</strain>
    </source>
</reference>
<dbReference type="Proteomes" id="UP001054902">
    <property type="component" value="Unassembled WGS sequence"/>
</dbReference>
<evidence type="ECO:0000313" key="2">
    <source>
        <dbReference type="EMBL" id="GFH56441.1"/>
    </source>
</evidence>
<evidence type="ECO:0000256" key="1">
    <source>
        <dbReference type="SAM" id="Phobius"/>
    </source>
</evidence>
<gene>
    <name evidence="2" type="ORF">CTEN210_12917</name>
</gene>